<dbReference type="InterPro" id="IPR014044">
    <property type="entry name" value="CAP_dom"/>
</dbReference>
<protein>
    <submittedName>
        <fullName evidence="2">Golgi-associated plant pathogenesis-related protein 1</fullName>
    </submittedName>
</protein>
<dbReference type="InterPro" id="IPR034113">
    <property type="entry name" value="SCP_GAPR1-like"/>
</dbReference>
<dbReference type="Gene3D" id="3.40.33.10">
    <property type="entry name" value="CAP"/>
    <property type="match status" value="1"/>
</dbReference>
<dbReference type="PANTHER" id="PTHR10334">
    <property type="entry name" value="CYSTEINE-RICH SECRETORY PROTEIN-RELATED"/>
    <property type="match status" value="1"/>
</dbReference>
<dbReference type="FunFam" id="3.40.33.10:FF:000010">
    <property type="entry name" value="Predicted protein"/>
    <property type="match status" value="1"/>
</dbReference>
<gene>
    <name evidence="2" type="primary">Glipr2</name>
    <name evidence="2" type="ORF">T4D_16700</name>
</gene>
<dbReference type="PRINTS" id="PR00837">
    <property type="entry name" value="V5TPXLIKE"/>
</dbReference>
<comment type="caution">
    <text evidence="2">The sequence shown here is derived from an EMBL/GenBank/DDBJ whole genome shotgun (WGS) entry which is preliminary data.</text>
</comment>
<reference evidence="2 3" key="1">
    <citation type="submission" date="2015-01" db="EMBL/GenBank/DDBJ databases">
        <title>Evolution of Trichinella species and genotypes.</title>
        <authorList>
            <person name="Korhonen P.K."/>
            <person name="Edoardo P."/>
            <person name="Giuseppe L.R."/>
            <person name="Gasser R.B."/>
        </authorList>
    </citation>
    <scope>NUCLEOTIDE SEQUENCE [LARGE SCALE GENOMIC DNA]</scope>
    <source>
        <strain evidence="2">ISS470</strain>
    </source>
</reference>
<proteinExistence type="predicted"/>
<dbReference type="SMART" id="SM00198">
    <property type="entry name" value="SCP"/>
    <property type="match status" value="1"/>
</dbReference>
<dbReference type="Pfam" id="PF00188">
    <property type="entry name" value="CAP"/>
    <property type="match status" value="1"/>
</dbReference>
<organism evidence="2 3">
    <name type="scientific">Trichinella pseudospiralis</name>
    <name type="common">Parasitic roundworm</name>
    <dbReference type="NCBI Taxonomy" id="6337"/>
    <lineage>
        <taxon>Eukaryota</taxon>
        <taxon>Metazoa</taxon>
        <taxon>Ecdysozoa</taxon>
        <taxon>Nematoda</taxon>
        <taxon>Enoplea</taxon>
        <taxon>Dorylaimia</taxon>
        <taxon>Trichinellida</taxon>
        <taxon>Trichinellidae</taxon>
        <taxon>Trichinella</taxon>
    </lineage>
</organism>
<dbReference type="InterPro" id="IPR035940">
    <property type="entry name" value="CAP_sf"/>
</dbReference>
<name>A0A0V1FIQ0_TRIPS</name>
<dbReference type="CDD" id="cd05382">
    <property type="entry name" value="CAP_GAPR1-like"/>
    <property type="match status" value="1"/>
</dbReference>
<dbReference type="Proteomes" id="UP000054995">
    <property type="component" value="Unassembled WGS sequence"/>
</dbReference>
<dbReference type="EMBL" id="JYDT01000080">
    <property type="protein sequence ID" value="KRY85929.1"/>
    <property type="molecule type" value="Genomic_DNA"/>
</dbReference>
<keyword evidence="3" id="KW-1185">Reference proteome</keyword>
<evidence type="ECO:0000313" key="3">
    <source>
        <dbReference type="Proteomes" id="UP000054995"/>
    </source>
</evidence>
<dbReference type="OrthoDB" id="337038at2759"/>
<sequence>MKIFDSLSLYTDTSGGLILYVGGCAGNSGRIAQVSDGCRQLVALLTTTPDPALGDDGDDDDEMYNLASSWITTNRLTLCKLCLAHPAPSLLGSCRQLSLCSSLFDGQSTKMSRLDEPMEQLDEHLMKHALKEVKYRPGAKFMVFNDIAFQREFLEVHNKVRARHGCPPLSWSQRLADEATAWADKLLAKGRILYRDEQDIGENIVLMTIKRSTRLPTGTEVTEKWASQVEKYDFKNPGWSEGSHNFTQMIWKASTEVGCARRWSASNQQAAVVAFYYPVGNANSTQSFRDNVPPPLALCIKNRISRTIEQYFWNLTTLNAGTVGTFGGALELKSDIVHLNLRHAFLSEIAQLVSFQNHASSVVDVGVDLHWLFKKYRKHSGTAIRHEHGVQLSQYLTAAFQFQPDRVFGGAPKAGHEDSTVSAKLYAVTSTPVTPLIVAVSTGLEPMAPLQWQPKPLIYGKQKLGLLFGKEMQNNIHHLLRGENAGQYDQVGKIFNLHRRKADHVENVTQDEALVRRCWAFHLPVTFRLCPTHGRFENLRLTSVQRIPTQYRLQRLFINFQKTVRKQRHLSLRINHIPASEIPTFVQQTNKQTNKQMNARTVVPIPLLQTVYSEKAKSRHSLPLENFAKIPHMLGSNM</sequence>
<dbReference type="InterPro" id="IPR001283">
    <property type="entry name" value="CRISP-related"/>
</dbReference>
<evidence type="ECO:0000259" key="1">
    <source>
        <dbReference type="SMART" id="SM00198"/>
    </source>
</evidence>
<evidence type="ECO:0000313" key="2">
    <source>
        <dbReference type="EMBL" id="KRY85929.1"/>
    </source>
</evidence>
<dbReference type="AlphaFoldDB" id="A0A0V1FIQ0"/>
<dbReference type="SUPFAM" id="SSF55797">
    <property type="entry name" value="PR-1-like"/>
    <property type="match status" value="1"/>
</dbReference>
<feature type="domain" description="SCP" evidence="1">
    <location>
        <begin position="148"/>
        <end position="284"/>
    </location>
</feature>
<accession>A0A0V1FIQ0</accession>